<feature type="transmembrane region" description="Helical" evidence="1">
    <location>
        <begin position="7"/>
        <end position="28"/>
    </location>
</feature>
<dbReference type="AlphaFoldDB" id="F0EP59"/>
<dbReference type="PANTHER" id="PTHR43649:SF27">
    <property type="entry name" value="EXTRACELLULAR SOLUTE-BINDING PROTEIN FAMILY 1"/>
    <property type="match status" value="1"/>
</dbReference>
<evidence type="ECO:0000313" key="3">
    <source>
        <dbReference type="Proteomes" id="UP000004835"/>
    </source>
</evidence>
<evidence type="ECO:0000256" key="1">
    <source>
        <dbReference type="SAM" id="Phobius"/>
    </source>
</evidence>
<reference evidence="2 3" key="1">
    <citation type="submission" date="2011-01" db="EMBL/GenBank/DDBJ databases">
        <authorList>
            <person name="Muzny D."/>
            <person name="Qin X."/>
            <person name="Deng J."/>
            <person name="Jiang H."/>
            <person name="Liu Y."/>
            <person name="Qu J."/>
            <person name="Song X.-Z."/>
            <person name="Zhang L."/>
            <person name="Thornton R."/>
            <person name="Coyle M."/>
            <person name="Francisco L."/>
            <person name="Jackson L."/>
            <person name="Javaid M."/>
            <person name="Korchina V."/>
            <person name="Kovar C."/>
            <person name="Mata R."/>
            <person name="Mathew T."/>
            <person name="Ngo R."/>
            <person name="Nguyen L."/>
            <person name="Nguyen N."/>
            <person name="Okwuonu G."/>
            <person name="Ongeri F."/>
            <person name="Pham C."/>
            <person name="Simmons D."/>
            <person name="Wilczek-Boney K."/>
            <person name="Hale W."/>
            <person name="Jakkamsetti A."/>
            <person name="Pham P."/>
            <person name="Ruth R."/>
            <person name="San Lucas F."/>
            <person name="Warren J."/>
            <person name="Zhang J."/>
            <person name="Zhao Z."/>
            <person name="Zhou C."/>
            <person name="Zhu D."/>
            <person name="Lee S."/>
            <person name="Bess C."/>
            <person name="Blankenburg K."/>
            <person name="Forbes L."/>
            <person name="Fu Q."/>
            <person name="Gubbala S."/>
            <person name="Hirani K."/>
            <person name="Jayaseelan J.C."/>
            <person name="Lara F."/>
            <person name="Munidasa M."/>
            <person name="Palculict T."/>
            <person name="Patil S."/>
            <person name="Pu L.-L."/>
            <person name="Saada N."/>
            <person name="Tang L."/>
            <person name="Weissenberger G."/>
            <person name="Zhu Y."/>
            <person name="Hemphill L."/>
            <person name="Shang Y."/>
            <person name="Youmans B."/>
            <person name="Ayvaz T."/>
            <person name="Ross M."/>
            <person name="Santibanez J."/>
            <person name="Aqrawi P."/>
            <person name="Gross S."/>
            <person name="Joshi V."/>
            <person name="Fowler G."/>
            <person name="Nazareth L."/>
            <person name="Reid J."/>
            <person name="Worley K."/>
            <person name="Petrosino J."/>
            <person name="Highlander S."/>
            <person name="Gibbs R."/>
        </authorList>
    </citation>
    <scope>NUCLEOTIDE SEQUENCE [LARGE SCALE GENOMIC DNA]</scope>
    <source>
        <strain evidence="2 3">ATCC 12755</strain>
    </source>
</reference>
<organism evidence="2 3">
    <name type="scientific">Enterococcus casseliflavus ATCC 12755</name>
    <dbReference type="NCBI Taxonomy" id="888066"/>
    <lineage>
        <taxon>Bacteria</taxon>
        <taxon>Bacillati</taxon>
        <taxon>Bacillota</taxon>
        <taxon>Bacilli</taxon>
        <taxon>Lactobacillales</taxon>
        <taxon>Enterococcaceae</taxon>
        <taxon>Enterococcus</taxon>
    </lineage>
</organism>
<dbReference type="Gene3D" id="3.40.190.10">
    <property type="entry name" value="Periplasmic binding protein-like II"/>
    <property type="match status" value="1"/>
</dbReference>
<comment type="caution">
    <text evidence="2">The sequence shown here is derived from an EMBL/GenBank/DDBJ whole genome shotgun (WGS) entry which is preliminary data.</text>
</comment>
<dbReference type="RefSeq" id="WP_005237318.1">
    <property type="nucleotide sequence ID" value="NZ_GL872323.1"/>
</dbReference>
<dbReference type="HOGENOM" id="CLU_309660_0_0_9"/>
<accession>F0EP59</accession>
<gene>
    <name evidence="2" type="ORF">HMPREF9087_3201</name>
</gene>
<dbReference type="PANTHER" id="PTHR43649">
    <property type="entry name" value="ARABINOSE-BINDING PROTEIN-RELATED"/>
    <property type="match status" value="1"/>
</dbReference>
<protein>
    <submittedName>
        <fullName evidence="2">ABC transporter, solute-binding protein</fullName>
    </submittedName>
</protein>
<dbReference type="InterPro" id="IPR006059">
    <property type="entry name" value="SBP"/>
</dbReference>
<dbReference type="InterPro" id="IPR050490">
    <property type="entry name" value="Bact_solute-bd_prot1"/>
</dbReference>
<dbReference type="SUPFAM" id="SSF53850">
    <property type="entry name" value="Periplasmic binding protein-like II"/>
    <property type="match status" value="1"/>
</dbReference>
<sequence length="1003" mass="114417">MTKKKRSMFQIAWSIGITTVIVLASVLFSRNDTEQEKEVSRSDLRSTEELMAFSHEADHYYAVAMERVREGLEIPTEESVNLAQERLGGELVPPSQSKNYEGYVTNLQAGDKIELTINAPVGGLYEVWLDYRVEEQTFLNPELSFEINDTTQFNEMNALTLPLQWQQAHEKSAIQFDRYGDQLQVRSELAGEWDQQPLKDPNHFFADPLKFELAEGENTLSFELIEGAILLGDIIIKNTQRSTLSYEEYLVVHEGASKQNDQQLLTIETENPVTKSRRSIRGQYLRNPALSPYDYQTRLLNVLDGASFSEPGDQVSYVLTVEESGFYQITFKYLQNMNNGMPARRRIELNGEVPFEELSTYSFDYSNKWIHETLSDDEGNAFLFYLEEGQHTLSLVIDSTLVAAPYHELLALLAKMDGIGAEVVRLTGGLVDRQRDWRIETYFPELKTSLAEILDGLNAQREVLIDLLGNEKLPILTELAVAIAMVESFYEQPDTLPHYLTRFNQGYSSAYGRIQSVLPTLIASPLSMDRIFIHDANVELPRERVGIFTTALESVKAFAYTFINPRYRQINETEGEAIEVWVNQSRLNLEIIQRLVDEEFTPKTGIQVNLSLLPDEQRIILNNAAGSVPDAALSVSHGMPFELGLRGIIEDLSELEGFEQLTAEYNPNSFTQYIYDEGVYAIPEKQTVKLLYYRKDLLEMIGEEPPQTWEEMISIIPLLQRYDMNIYNPLGSDSSHKGFDTTTPFIYQYGGRLFDDTGSQTEIHLGGSYEAFDFMTSLFTVYNMPLTTAQFYQSFRDGKTPIGIGDANLYVQLKHAAPEIAGQWGMIPIPGIENDSGEIERWDPTYGSASIIFSDSEKKAESWSFLQWWNSSQTQATFSYDLQATLGHQFLYLPANLEGFKASAWPQESKQVILEQWQWIQTTGRVPGDYIVERELSNAWNKVVLDGENPRIAIDHAVRIIDKELERKLREFGYIQEDVLVRPFNVPVLETIERWIPSHDGDN</sequence>
<keyword evidence="1" id="KW-0812">Transmembrane</keyword>
<keyword evidence="1" id="KW-1133">Transmembrane helix</keyword>
<name>F0EP59_ENTCA</name>
<dbReference type="Gene3D" id="2.60.120.260">
    <property type="entry name" value="Galactose-binding domain-like"/>
    <property type="match status" value="2"/>
</dbReference>
<dbReference type="EMBL" id="AEWT01000031">
    <property type="protein sequence ID" value="EGC68084.1"/>
    <property type="molecule type" value="Genomic_DNA"/>
</dbReference>
<dbReference type="Proteomes" id="UP000004835">
    <property type="component" value="Unassembled WGS sequence"/>
</dbReference>
<proteinExistence type="predicted"/>
<dbReference type="Pfam" id="PF01547">
    <property type="entry name" value="SBP_bac_1"/>
    <property type="match status" value="1"/>
</dbReference>
<evidence type="ECO:0000313" key="2">
    <source>
        <dbReference type="EMBL" id="EGC68084.1"/>
    </source>
</evidence>
<keyword evidence="1" id="KW-0472">Membrane</keyword>